<dbReference type="Proteomes" id="UP000185728">
    <property type="component" value="Unassembled WGS sequence"/>
</dbReference>
<gene>
    <name evidence="1" type="ORF">SAMN05421766_102184</name>
</gene>
<reference evidence="1 2" key="1">
    <citation type="submission" date="2017-01" db="EMBL/GenBank/DDBJ databases">
        <authorList>
            <person name="Varghese N."/>
            <person name="Submissions S."/>
        </authorList>
    </citation>
    <scope>NUCLEOTIDE SEQUENCE [LARGE SCALE GENOMIC DNA]</scope>
    <source>
        <strain evidence="1 2">DSM 2061</strain>
    </source>
</reference>
<protein>
    <submittedName>
        <fullName evidence="1">Uncharacterized protein</fullName>
    </submittedName>
</protein>
<dbReference type="EMBL" id="FTOB01000002">
    <property type="protein sequence ID" value="SIS47890.1"/>
    <property type="molecule type" value="Genomic_DNA"/>
</dbReference>
<sequence length="47" mass="4936">MYRLGGWGVLQFTSPALWAAPLKPCTEPVEVGGGTSVTFVLVGDKAK</sequence>
<organism evidence="1 2">
    <name type="scientific">Zobellia uliginosa</name>
    <dbReference type="NCBI Taxonomy" id="143224"/>
    <lineage>
        <taxon>Bacteria</taxon>
        <taxon>Pseudomonadati</taxon>
        <taxon>Bacteroidota</taxon>
        <taxon>Flavobacteriia</taxon>
        <taxon>Flavobacteriales</taxon>
        <taxon>Flavobacteriaceae</taxon>
        <taxon>Zobellia</taxon>
    </lineage>
</organism>
<evidence type="ECO:0000313" key="2">
    <source>
        <dbReference type="Proteomes" id="UP000185728"/>
    </source>
</evidence>
<keyword evidence="2" id="KW-1185">Reference proteome</keyword>
<comment type="caution">
    <text evidence="1">The sequence shown here is derived from an EMBL/GenBank/DDBJ whole genome shotgun (WGS) entry which is preliminary data.</text>
</comment>
<proteinExistence type="predicted"/>
<evidence type="ECO:0000313" key="1">
    <source>
        <dbReference type="EMBL" id="SIS47890.1"/>
    </source>
</evidence>
<name>A0ABY1KRH5_9FLAO</name>
<accession>A0ABY1KRH5</accession>